<sequence>MEIRVLGTDKLLHKLEQMPEKLHNALWDSAFDIVQEADELAVRELQSSMQHSTGELSSSLKYEVMEDTDGKVVGRLWSDNPVATYRELGTGLVGEASPKNLPDGIDPVYTQHPWFIPADLVDTDLNAVYGMPEITINHRKFYRTNGQPARQFMAPAIETAGEDGPDVIKEHVQKELGELGK</sequence>
<evidence type="ECO:0000313" key="2">
    <source>
        <dbReference type="Proteomes" id="UP000886822"/>
    </source>
</evidence>
<reference evidence="1" key="1">
    <citation type="journal article" date="2021" name="PeerJ">
        <title>Extensive microbial diversity within the chicken gut microbiome revealed by metagenomics and culture.</title>
        <authorList>
            <person name="Gilroy R."/>
            <person name="Ravi A."/>
            <person name="Getino M."/>
            <person name="Pursley I."/>
            <person name="Horton D.L."/>
            <person name="Alikhan N.F."/>
            <person name="Baker D."/>
            <person name="Gharbi K."/>
            <person name="Hall N."/>
            <person name="Watson M."/>
            <person name="Adriaenssens E.M."/>
            <person name="Foster-Nyarko E."/>
            <person name="Jarju S."/>
            <person name="Secka A."/>
            <person name="Antonio M."/>
            <person name="Oren A."/>
            <person name="Chaudhuri R.R."/>
            <person name="La Ragione R."/>
            <person name="Hildebrand F."/>
            <person name="Pallen M.J."/>
        </authorList>
    </citation>
    <scope>NUCLEOTIDE SEQUENCE</scope>
    <source>
        <strain evidence="1">CHK173-259</strain>
    </source>
</reference>
<gene>
    <name evidence="1" type="ORF">H9875_08410</name>
</gene>
<accession>A0A9D1U6B4</accession>
<comment type="caution">
    <text evidence="1">The sequence shown here is derived from an EMBL/GenBank/DDBJ whole genome shotgun (WGS) entry which is preliminary data.</text>
</comment>
<name>A0A9D1U6B4_9LACO</name>
<protein>
    <submittedName>
        <fullName evidence="1">HK97 gp10 family phage protein</fullName>
    </submittedName>
</protein>
<dbReference type="Proteomes" id="UP000886822">
    <property type="component" value="Unassembled WGS sequence"/>
</dbReference>
<dbReference type="AlphaFoldDB" id="A0A9D1U6B4"/>
<proteinExistence type="predicted"/>
<dbReference type="EMBL" id="DXGJ01000065">
    <property type="protein sequence ID" value="HIW72630.1"/>
    <property type="molecule type" value="Genomic_DNA"/>
</dbReference>
<organism evidence="1 2">
    <name type="scientific">Candidatus Levilactobacillus faecigallinarum</name>
    <dbReference type="NCBI Taxonomy" id="2838638"/>
    <lineage>
        <taxon>Bacteria</taxon>
        <taxon>Bacillati</taxon>
        <taxon>Bacillota</taxon>
        <taxon>Bacilli</taxon>
        <taxon>Lactobacillales</taxon>
        <taxon>Lactobacillaceae</taxon>
        <taxon>Levilactobacillus</taxon>
    </lineage>
</organism>
<reference evidence="1" key="2">
    <citation type="submission" date="2021-04" db="EMBL/GenBank/DDBJ databases">
        <authorList>
            <person name="Gilroy R."/>
        </authorList>
    </citation>
    <scope>NUCLEOTIDE SEQUENCE</scope>
    <source>
        <strain evidence="1">CHK173-259</strain>
    </source>
</reference>
<evidence type="ECO:0000313" key="1">
    <source>
        <dbReference type="EMBL" id="HIW72630.1"/>
    </source>
</evidence>